<gene>
    <name evidence="1" type="ORF">NCTC9177_03741</name>
</gene>
<evidence type="ECO:0000313" key="1">
    <source>
        <dbReference type="EMBL" id="STS89853.1"/>
    </source>
</evidence>
<reference evidence="1 2" key="1">
    <citation type="submission" date="2018-06" db="EMBL/GenBank/DDBJ databases">
        <authorList>
            <consortium name="Pathogen Informatics"/>
            <person name="Doyle S."/>
        </authorList>
    </citation>
    <scope>NUCLEOTIDE SEQUENCE [LARGE SCALE GENOMIC DNA]</scope>
    <source>
        <strain evidence="1 2">NCTC9177</strain>
    </source>
</reference>
<evidence type="ECO:0000313" key="2">
    <source>
        <dbReference type="Proteomes" id="UP000254545"/>
    </source>
</evidence>
<dbReference type="Proteomes" id="UP000254545">
    <property type="component" value="Unassembled WGS sequence"/>
</dbReference>
<organism evidence="1 2">
    <name type="scientific">Klebsiella variicola</name>
    <dbReference type="NCBI Taxonomy" id="244366"/>
    <lineage>
        <taxon>Bacteria</taxon>
        <taxon>Pseudomonadati</taxon>
        <taxon>Pseudomonadota</taxon>
        <taxon>Gammaproteobacteria</taxon>
        <taxon>Enterobacterales</taxon>
        <taxon>Enterobacteriaceae</taxon>
        <taxon>Klebsiella/Raoultella group</taxon>
        <taxon>Klebsiella</taxon>
        <taxon>Klebsiella pneumoniae complex</taxon>
    </lineage>
</organism>
<dbReference type="EMBL" id="UGKR01000003">
    <property type="protein sequence ID" value="STS89853.1"/>
    <property type="molecule type" value="Genomic_DNA"/>
</dbReference>
<proteinExistence type="predicted"/>
<dbReference type="AlphaFoldDB" id="A0A7H4MHQ3"/>
<accession>A0A7H4MHQ3</accession>
<comment type="caution">
    <text evidence="1">The sequence shown here is derived from an EMBL/GenBank/DDBJ whole genome shotgun (WGS) entry which is preliminary data.</text>
</comment>
<sequence length="77" mass="8334">MVECASEISTVRHPSADAARQVVSTPEFGFHPGNNQLFYAGLGEPMRKVSVLETGGVPFNKDDIPLAVNTHLRQQLG</sequence>
<protein>
    <submittedName>
        <fullName evidence="1">Uncharacterized protein</fullName>
    </submittedName>
</protein>
<name>A0A7H4MHQ3_KLEVA</name>